<comment type="similarity">
    <text evidence="1">Belongs to the FGGY kinase family.</text>
</comment>
<feature type="domain" description="Carbohydrate kinase FGGY C-terminal" evidence="5">
    <location>
        <begin position="247"/>
        <end position="429"/>
    </location>
</feature>
<dbReference type="InterPro" id="IPR050406">
    <property type="entry name" value="FGGY_Carb_Kinase"/>
</dbReference>
<keyword evidence="2" id="KW-0808">Transferase</keyword>
<dbReference type="GO" id="GO:0005975">
    <property type="term" value="P:carbohydrate metabolic process"/>
    <property type="evidence" value="ECO:0007669"/>
    <property type="project" value="InterPro"/>
</dbReference>
<reference evidence="6 7" key="1">
    <citation type="submission" date="2020-06" db="EMBL/GenBank/DDBJ databases">
        <authorList>
            <person name="Jo H."/>
        </authorList>
    </citation>
    <scope>NUCLEOTIDE SEQUENCE [LARGE SCALE GENOMIC DNA]</scope>
    <source>
        <strain evidence="6 7">I46</strain>
    </source>
</reference>
<dbReference type="InterPro" id="IPR018484">
    <property type="entry name" value="FGGY_N"/>
</dbReference>
<dbReference type="InterPro" id="IPR000577">
    <property type="entry name" value="Carb_kinase_FGGY"/>
</dbReference>
<dbReference type="InterPro" id="IPR018485">
    <property type="entry name" value="FGGY_C"/>
</dbReference>
<dbReference type="EMBL" id="CP058316">
    <property type="protein sequence ID" value="QLD10653.1"/>
    <property type="molecule type" value="Genomic_DNA"/>
</dbReference>
<dbReference type="Pfam" id="PF02782">
    <property type="entry name" value="FGGY_C"/>
    <property type="match status" value="1"/>
</dbReference>
<protein>
    <submittedName>
        <fullName evidence="6">FGGY-family carbohydrate kinase</fullName>
    </submittedName>
</protein>
<dbReference type="InterPro" id="IPR043129">
    <property type="entry name" value="ATPase_NBD"/>
</dbReference>
<dbReference type="Proteomes" id="UP000509638">
    <property type="component" value="Chromosome"/>
</dbReference>
<evidence type="ECO:0000259" key="5">
    <source>
        <dbReference type="Pfam" id="PF02782"/>
    </source>
</evidence>
<evidence type="ECO:0000256" key="3">
    <source>
        <dbReference type="ARBA" id="ARBA00022777"/>
    </source>
</evidence>
<dbReference type="Gene3D" id="3.30.420.40">
    <property type="match status" value="2"/>
</dbReference>
<feature type="domain" description="Carbohydrate kinase FGGY N-terminal" evidence="4">
    <location>
        <begin position="3"/>
        <end position="235"/>
    </location>
</feature>
<name>A0A7D5F5G5_9MICO</name>
<evidence type="ECO:0000313" key="7">
    <source>
        <dbReference type="Proteomes" id="UP000509638"/>
    </source>
</evidence>
<evidence type="ECO:0000256" key="2">
    <source>
        <dbReference type="ARBA" id="ARBA00022679"/>
    </source>
</evidence>
<gene>
    <name evidence="6" type="ORF">HW566_01970</name>
</gene>
<dbReference type="GO" id="GO:0016301">
    <property type="term" value="F:kinase activity"/>
    <property type="evidence" value="ECO:0007669"/>
    <property type="project" value="UniProtKB-KW"/>
</dbReference>
<evidence type="ECO:0000313" key="6">
    <source>
        <dbReference type="EMBL" id="QLD10653.1"/>
    </source>
</evidence>
<dbReference type="SUPFAM" id="SSF53067">
    <property type="entry name" value="Actin-like ATPase domain"/>
    <property type="match status" value="2"/>
</dbReference>
<dbReference type="PANTHER" id="PTHR43095">
    <property type="entry name" value="SUGAR KINASE"/>
    <property type="match status" value="1"/>
</dbReference>
<evidence type="ECO:0000256" key="1">
    <source>
        <dbReference type="ARBA" id="ARBA00009156"/>
    </source>
</evidence>
<organism evidence="6 7">
    <name type="scientific">Microbacterium oleivorans</name>
    <dbReference type="NCBI Taxonomy" id="273677"/>
    <lineage>
        <taxon>Bacteria</taxon>
        <taxon>Bacillati</taxon>
        <taxon>Actinomycetota</taxon>
        <taxon>Actinomycetes</taxon>
        <taxon>Micrococcales</taxon>
        <taxon>Microbacteriaceae</taxon>
        <taxon>Microbacterium</taxon>
    </lineage>
</organism>
<dbReference type="CDD" id="cd07770">
    <property type="entry name" value="ASKHA_NBD_FGGY_GntK"/>
    <property type="match status" value="1"/>
</dbReference>
<sequence length="480" mass="51547">MKILALEASTTSAKTMLFDSDTGAMAVRSRRFEIDGPDAAVRDADAVYVQLMALGREAAAGEHVDLIVLSGTWHGLTLRRPDLSAVTPVMEWPYTGAQDLSAALRADDDLTWWFYERTGCMVNAIYPVFKLQHLRAQGLAIDGLVALDQASLIFARMTGEIWTNPSLASGSGLLSASTAAWDDDVISRFDLDGVVLPELHETTATAPLSAEAAVLLGLRSGIPVLTPGPDGGLNQVGDLATEPGEMTFSMGTSGALRVASRHPAFSPTLSTWSYRSPLGALSGAATSGCGNCVDWARERLFGAATDYLDIEPSLSTARSDLPVFMPFLFGERSPGWQDQRRGGFLDLAPAHSRVDMYQSVLEGIVYSLFHCYKELTALGGTPRRIVLSGGVLSSPFWTQLTADVFGAEMEVSPQQHTSIVGAVRMGMLASGGALRHPAFDDVEIRTITPRTELRAHYDEGFARYLDHYSRTVPGSGGAAR</sequence>
<dbReference type="RefSeq" id="WP_178009936.1">
    <property type="nucleotide sequence ID" value="NZ_CP058316.1"/>
</dbReference>
<dbReference type="Pfam" id="PF00370">
    <property type="entry name" value="FGGY_N"/>
    <property type="match status" value="1"/>
</dbReference>
<keyword evidence="3 6" id="KW-0418">Kinase</keyword>
<dbReference type="AlphaFoldDB" id="A0A7D5F5G5"/>
<dbReference type="PANTHER" id="PTHR43095:SF2">
    <property type="entry name" value="GLUCONOKINASE"/>
    <property type="match status" value="1"/>
</dbReference>
<proteinExistence type="inferred from homology"/>
<accession>A0A7D5F5G5</accession>
<dbReference type="PIRSF" id="PIRSF000538">
    <property type="entry name" value="GlpK"/>
    <property type="match status" value="1"/>
</dbReference>
<evidence type="ECO:0000259" key="4">
    <source>
        <dbReference type="Pfam" id="PF00370"/>
    </source>
</evidence>